<name>A0A2T9XY05_9FUNG</name>
<feature type="compositionally biased region" description="Basic residues" evidence="2">
    <location>
        <begin position="95"/>
        <end position="106"/>
    </location>
</feature>
<protein>
    <recommendedName>
        <fullName evidence="3">PWI domain-containing protein</fullName>
    </recommendedName>
</protein>
<keyword evidence="1" id="KW-0694">RNA-binding</keyword>
<organism evidence="4 5">
    <name type="scientific">Furculomyces boomerangus</name>
    <dbReference type="NCBI Taxonomy" id="61424"/>
    <lineage>
        <taxon>Eukaryota</taxon>
        <taxon>Fungi</taxon>
        <taxon>Fungi incertae sedis</taxon>
        <taxon>Zoopagomycota</taxon>
        <taxon>Kickxellomycotina</taxon>
        <taxon>Harpellomycetes</taxon>
        <taxon>Harpellales</taxon>
        <taxon>Harpellaceae</taxon>
        <taxon>Furculomyces</taxon>
    </lineage>
</organism>
<evidence type="ECO:0000259" key="3">
    <source>
        <dbReference type="Pfam" id="PF01480"/>
    </source>
</evidence>
<evidence type="ECO:0000256" key="1">
    <source>
        <dbReference type="ARBA" id="ARBA00022884"/>
    </source>
</evidence>
<feature type="compositionally biased region" description="Polar residues" evidence="2">
    <location>
        <begin position="362"/>
        <end position="371"/>
    </location>
</feature>
<proteinExistence type="predicted"/>
<evidence type="ECO:0000256" key="2">
    <source>
        <dbReference type="SAM" id="MobiDB-lite"/>
    </source>
</evidence>
<dbReference type="InterPro" id="IPR045137">
    <property type="entry name" value="RBM26/27"/>
</dbReference>
<feature type="compositionally biased region" description="Polar residues" evidence="2">
    <location>
        <begin position="387"/>
        <end position="397"/>
    </location>
</feature>
<dbReference type="STRING" id="61424.A0A2T9XY05"/>
<sequence>MTLFDKGDYDLLKNFLMKILAKICDADPNILAEYVLVLLQHEKPKEEVYKICLTDLRDFLGSDTEDFVNDLFDILKYKKYLKKISSIEDRDEAHRTRKRTHSRRRNNRDSSSNRERSTKDRKYEKDRSYKDNSYEDYDRGKKRKNYDDDYNRESTSNSRSATKQKYRRSEDGSDHEIDKNSKRSKDNVYQSSRKDAQHDYSINQSTSYENNNESQNYNEVQSNQERSDNQYDPENAIFQTNTLQNQENGNTLNSSFVQNNPQLLMNQMYPIPQQNIRPQNPNINMGVPMNMGMPLPVNMGVPMNPGMRMGMGTIMNPTIGLGRPVGGQMPQHFHPLNPHMPGPPVPPGMDRFNQKPYHKQNHNSSRQPRNNKFNENRMNDGGYNRNAFGNKNQNDPFSVNPALDAQYVIEQVPEEFLSKTAVENYFLKFGELENVEVDVNSRSALVVFKEADSGLNAYRSADAIFGNRFVRIRKRRIQKQINKNVSDVPVRPEFNKNESYSLSNIEKKDVPNAEDIRKQYLQQQKELLELNAKKTQLVDMYMEKQKMLMQKISNPKTSGKLSVEAVEEIKSNIKKIQQLIKETLETTPLQKTVNAYKKVDDSKPISAEPIANDESYGTEAKNTISNNISNNQTTFSVSNLPGSDENKPKFIQTRQKPIMKLDFRPKTIKIENIPAESFETLRAELEGFGKVTEYEANNISKSAKVTYSQRWEAESAMKKAPLGSFLSGANLKWVESETKGKESTVEPEISRNESSILDPVHNSAEAFDNFDYNFNVNEDEMSWKL</sequence>
<dbReference type="PANTHER" id="PTHR14398:SF0">
    <property type="entry name" value="ZINC FINGER PROTEIN SWM"/>
    <property type="match status" value="1"/>
</dbReference>
<feature type="compositionally biased region" description="Basic and acidic residues" evidence="2">
    <location>
        <begin position="107"/>
        <end position="152"/>
    </location>
</feature>
<feature type="compositionally biased region" description="Basic and acidic residues" evidence="2">
    <location>
        <begin position="167"/>
        <end position="198"/>
    </location>
</feature>
<dbReference type="Pfam" id="PF01480">
    <property type="entry name" value="PWI"/>
    <property type="match status" value="1"/>
</dbReference>
<comment type="caution">
    <text evidence="4">The sequence shown here is derived from an EMBL/GenBank/DDBJ whole genome shotgun (WGS) entry which is preliminary data.</text>
</comment>
<dbReference type="InterPro" id="IPR035979">
    <property type="entry name" value="RBD_domain_sf"/>
</dbReference>
<dbReference type="OrthoDB" id="443401at2759"/>
<accession>A0A2T9XY05</accession>
<dbReference type="Proteomes" id="UP000245699">
    <property type="component" value="Unassembled WGS sequence"/>
</dbReference>
<feature type="domain" description="PWI" evidence="3">
    <location>
        <begin position="11"/>
        <end position="75"/>
    </location>
</feature>
<dbReference type="GO" id="GO:0005634">
    <property type="term" value="C:nucleus"/>
    <property type="evidence" value="ECO:0007669"/>
    <property type="project" value="TreeGrafter"/>
</dbReference>
<dbReference type="SUPFAM" id="SSF54928">
    <property type="entry name" value="RNA-binding domain, RBD"/>
    <property type="match status" value="1"/>
</dbReference>
<evidence type="ECO:0000313" key="5">
    <source>
        <dbReference type="Proteomes" id="UP000245699"/>
    </source>
</evidence>
<dbReference type="InterPro" id="IPR002483">
    <property type="entry name" value="PWI_dom"/>
</dbReference>
<feature type="region of interest" description="Disordered" evidence="2">
    <location>
        <begin position="343"/>
        <end position="397"/>
    </location>
</feature>
<keyword evidence="5" id="KW-1185">Reference proteome</keyword>
<feature type="region of interest" description="Disordered" evidence="2">
    <location>
        <begin position="90"/>
        <end position="230"/>
    </location>
</feature>
<gene>
    <name evidence="4" type="ORF">BB559_007294</name>
</gene>
<feature type="compositionally biased region" description="Polar residues" evidence="2">
    <location>
        <begin position="153"/>
        <end position="163"/>
    </location>
</feature>
<dbReference type="PANTHER" id="PTHR14398">
    <property type="entry name" value="RNA RECOGNITION RRM/RNP DOMAIN"/>
    <property type="match status" value="1"/>
</dbReference>
<evidence type="ECO:0000313" key="4">
    <source>
        <dbReference type="EMBL" id="PVU84945.1"/>
    </source>
</evidence>
<feature type="compositionally biased region" description="Low complexity" evidence="2">
    <location>
        <begin position="203"/>
        <end position="224"/>
    </location>
</feature>
<dbReference type="Gene3D" id="1.20.1390.10">
    <property type="entry name" value="PWI domain"/>
    <property type="match status" value="1"/>
</dbReference>
<dbReference type="GO" id="GO:0003723">
    <property type="term" value="F:RNA binding"/>
    <property type="evidence" value="ECO:0007669"/>
    <property type="project" value="UniProtKB-KW"/>
</dbReference>
<dbReference type="EMBL" id="MBFT01001191">
    <property type="protein sequence ID" value="PVU84945.1"/>
    <property type="molecule type" value="Genomic_DNA"/>
</dbReference>
<reference evidence="4 5" key="1">
    <citation type="journal article" date="2018" name="MBio">
        <title>Comparative Genomics Reveals the Core Gene Toolbox for the Fungus-Insect Symbiosis.</title>
        <authorList>
            <person name="Wang Y."/>
            <person name="Stata M."/>
            <person name="Wang W."/>
            <person name="Stajich J.E."/>
            <person name="White M.M."/>
            <person name="Moncalvo J.M."/>
        </authorList>
    </citation>
    <scope>NUCLEOTIDE SEQUENCE [LARGE SCALE GENOMIC DNA]</scope>
    <source>
        <strain evidence="4 5">AUS-77-4</strain>
    </source>
</reference>
<dbReference type="AlphaFoldDB" id="A0A2T9XY05"/>